<organism evidence="1 2">
    <name type="scientific">Herbiconiux daphne</name>
    <dbReference type="NCBI Taxonomy" id="2970914"/>
    <lineage>
        <taxon>Bacteria</taxon>
        <taxon>Bacillati</taxon>
        <taxon>Actinomycetota</taxon>
        <taxon>Actinomycetes</taxon>
        <taxon>Micrococcales</taxon>
        <taxon>Microbacteriaceae</taxon>
        <taxon>Herbiconiux</taxon>
    </lineage>
</organism>
<gene>
    <name evidence="1" type="ORF">N1032_27255</name>
</gene>
<dbReference type="Pfam" id="PF26212">
    <property type="entry name" value="Phage_T7_Gp15"/>
    <property type="match status" value="1"/>
</dbReference>
<dbReference type="Proteomes" id="UP001165586">
    <property type="component" value="Unassembled WGS sequence"/>
</dbReference>
<dbReference type="RefSeq" id="WP_259543827.1">
    <property type="nucleotide sequence ID" value="NZ_JANLCJ010000701.1"/>
</dbReference>
<accession>A0ABT2HBX9</accession>
<evidence type="ECO:0000313" key="2">
    <source>
        <dbReference type="Proteomes" id="UP001165586"/>
    </source>
</evidence>
<comment type="caution">
    <text evidence="1">The sequence shown here is derived from an EMBL/GenBank/DDBJ whole genome shotgun (WGS) entry which is preliminary data.</text>
</comment>
<dbReference type="EMBL" id="JANLCJ010000701">
    <property type="protein sequence ID" value="MCS5737432.1"/>
    <property type="molecule type" value="Genomic_DNA"/>
</dbReference>
<proteinExistence type="predicted"/>
<protein>
    <submittedName>
        <fullName evidence="1">Uncharacterized protein</fullName>
    </submittedName>
</protein>
<keyword evidence="2" id="KW-1185">Reference proteome</keyword>
<sequence>MASMIEQALGATQGFQKVNPYNVDLGGLKYQAAQIQREEPSKSDLHQVFDSFLDVAKPVVKSYDTYLQNDAKERFSKAQQEFQKTGNPNVYKEAIDQGTLFHHDNPYTHQFVYSSFGQRTQLEADTQTDNEV</sequence>
<evidence type="ECO:0000313" key="1">
    <source>
        <dbReference type="EMBL" id="MCS5737432.1"/>
    </source>
</evidence>
<dbReference type="InterPro" id="IPR038993">
    <property type="entry name" value="Gp15"/>
</dbReference>
<feature type="non-terminal residue" evidence="1">
    <location>
        <position position="132"/>
    </location>
</feature>
<name>A0ABT2HBX9_9MICO</name>
<reference evidence="1" key="1">
    <citation type="submission" date="2022-08" db="EMBL/GenBank/DDBJ databases">
        <authorList>
            <person name="Deng Y."/>
            <person name="Han X.-F."/>
            <person name="Zhang Y.-Q."/>
        </authorList>
    </citation>
    <scope>NUCLEOTIDE SEQUENCE</scope>
    <source>
        <strain evidence="1">CPCC 203386</strain>
    </source>
</reference>